<gene>
    <name evidence="1" type="ORF">UNLARM2_0157</name>
</gene>
<keyword evidence="2" id="KW-1185">Reference proteome</keyword>
<proteinExistence type="predicted"/>
<name>C7DGF4_MICA2</name>
<accession>C7DGF4</accession>
<dbReference type="EMBL" id="GG697237">
    <property type="protein sequence ID" value="EET90482.1"/>
    <property type="molecule type" value="Genomic_DNA"/>
</dbReference>
<sequence length="228" mass="26457">MLEKWSKEIRENSSNPAYHRYTSFDYCYGYFYDHRKDAKWLANKQNIEKSCLHLGFYLASWGMYRGSTTLLWSSFKVYEPLIKGVIANQDRKAWEIDVGNYSKNRENLSKLHELIKGKMKQILNKWPSETLVTKIMLGIFGCTPAFDINVKSGLRKAGVGSHSSFLKNIDAVEEVYEANKAEINKESSRHKILDFAEKSTNIYYTKAKIIDMILFEYGKRSKSAWSKG</sequence>
<evidence type="ECO:0000313" key="1">
    <source>
        <dbReference type="EMBL" id="EET90482.1"/>
    </source>
</evidence>
<organism evidence="1 2">
    <name type="scientific">Candidatus Micrarchaeum acidiphilum ARMAN-2</name>
    <dbReference type="NCBI Taxonomy" id="425595"/>
    <lineage>
        <taxon>Archaea</taxon>
        <taxon>Candidatus Micrarchaeota</taxon>
        <taxon>Candidatus Micrarchaeia</taxon>
        <taxon>Candidatus Micrarchaeales</taxon>
        <taxon>Candidatus Micrarchaeaceae</taxon>
        <taxon>Candidatus Micrarchaeum</taxon>
    </lineage>
</organism>
<reference evidence="1 2" key="2">
    <citation type="journal article" date="2010" name="Proc. Natl. Acad. Sci. U.S.A.">
        <title>Enigmatic, ultrasmall, uncultivated Archaea.</title>
        <authorList>
            <person name="Baker B.J."/>
            <person name="Comolli L.R."/>
            <person name="Dick G.J."/>
            <person name="Hauser L.J."/>
            <person name="Hyatt D."/>
            <person name="Dill B.D."/>
            <person name="Land M.L."/>
            <person name="Verberkmoes N.C."/>
            <person name="Hettich R.L."/>
            <person name="Banfield J.F."/>
        </authorList>
    </citation>
    <scope>NUCLEOTIDE SEQUENCE [LARGE SCALE GENOMIC DNA]</scope>
    <source>
        <strain evidence="1">ARMAN-2</strain>
    </source>
</reference>
<reference evidence="1 2" key="1">
    <citation type="journal article" date="2009" name="Genome Biol.">
        <title>Community-wide analysis of microbial genome sequence signatures.</title>
        <authorList>
            <person name="Dick G.J."/>
            <person name="Andersson A.F."/>
            <person name="Baker B.J."/>
            <person name="Simmons S.L."/>
            <person name="Thomas B.C."/>
            <person name="Yelton A.P."/>
            <person name="Banfield J.F."/>
        </authorList>
    </citation>
    <scope>NUCLEOTIDE SEQUENCE [LARGE SCALE GENOMIC DNA]</scope>
    <source>
        <strain evidence="1">ARMAN-2</strain>
    </source>
</reference>
<dbReference type="Proteomes" id="UP000332487">
    <property type="component" value="Unassembled WGS sequence"/>
</dbReference>
<evidence type="ECO:0000313" key="2">
    <source>
        <dbReference type="Proteomes" id="UP000332487"/>
    </source>
</evidence>
<dbReference type="AlphaFoldDB" id="C7DGF4"/>
<protein>
    <submittedName>
        <fullName evidence="1">Uncharacterized protein</fullName>
    </submittedName>
</protein>